<evidence type="ECO:0000313" key="7">
    <source>
        <dbReference type="EMBL" id="CAF3869937.1"/>
    </source>
</evidence>
<sequence>MLAKLLSSSAPYHLLSYASVTGITLWHSFIGGPVAFKTLPRQQFGLLQSKLFPIYFSLQTVLNGICLLTTSNRNGRIIFIIGLVGGLLNLAIVGPWTTKIMNERHKVEKEEGKQYSEPGISDRLKALNKRFGIAHGYCPTTNPCGKRDYCIDTINNNIDDPWQGQCEFWWEGTDVIKCLSYYGTGPNWIAIELCVDLP</sequence>
<proteinExistence type="predicted"/>
<keyword evidence="2 5" id="KW-0812">Transmembrane</keyword>
<reference evidence="7" key="1">
    <citation type="submission" date="2021-02" db="EMBL/GenBank/DDBJ databases">
        <authorList>
            <person name="Nowell W R."/>
        </authorList>
    </citation>
    <scope>NUCLEOTIDE SEQUENCE</scope>
</reference>
<keyword evidence="4 5" id="KW-0472">Membrane</keyword>
<dbReference type="AlphaFoldDB" id="A0A8S2KWK3"/>
<comment type="caution">
    <text evidence="7">The sequence shown here is derived from an EMBL/GenBank/DDBJ whole genome shotgun (WGS) entry which is preliminary data.</text>
</comment>
<evidence type="ECO:0000256" key="5">
    <source>
        <dbReference type="SAM" id="Phobius"/>
    </source>
</evidence>
<organism evidence="7 8">
    <name type="scientific">Rotaria magnacalcarata</name>
    <dbReference type="NCBI Taxonomy" id="392030"/>
    <lineage>
        <taxon>Eukaryota</taxon>
        <taxon>Metazoa</taxon>
        <taxon>Spiralia</taxon>
        <taxon>Gnathifera</taxon>
        <taxon>Rotifera</taxon>
        <taxon>Eurotatoria</taxon>
        <taxon>Bdelloidea</taxon>
        <taxon>Philodinida</taxon>
        <taxon>Philodinidae</taxon>
        <taxon>Rotaria</taxon>
    </lineage>
</organism>
<dbReference type="PANTHER" id="PTHR23241:SF102">
    <property type="entry name" value="LD23009P"/>
    <property type="match status" value="1"/>
</dbReference>
<dbReference type="GO" id="GO:0016020">
    <property type="term" value="C:membrane"/>
    <property type="evidence" value="ECO:0007669"/>
    <property type="project" value="UniProtKB-SubCell"/>
</dbReference>
<feature type="domain" description="TMEM205-like" evidence="6">
    <location>
        <begin position="15"/>
        <end position="106"/>
    </location>
</feature>
<evidence type="ECO:0000256" key="2">
    <source>
        <dbReference type="ARBA" id="ARBA00022692"/>
    </source>
</evidence>
<protein>
    <recommendedName>
        <fullName evidence="6">TMEM205-like domain-containing protein</fullName>
    </recommendedName>
</protein>
<evidence type="ECO:0000313" key="8">
    <source>
        <dbReference type="Proteomes" id="UP000681720"/>
    </source>
</evidence>
<dbReference type="InterPro" id="IPR025423">
    <property type="entry name" value="TMEM205-like"/>
</dbReference>
<feature type="transmembrane region" description="Helical" evidence="5">
    <location>
        <begin position="12"/>
        <end position="30"/>
    </location>
</feature>
<evidence type="ECO:0000256" key="1">
    <source>
        <dbReference type="ARBA" id="ARBA00004370"/>
    </source>
</evidence>
<gene>
    <name evidence="7" type="ORF">GIL414_LOCUS4970</name>
</gene>
<evidence type="ECO:0000256" key="3">
    <source>
        <dbReference type="ARBA" id="ARBA00022989"/>
    </source>
</evidence>
<dbReference type="Pfam" id="PF13664">
    <property type="entry name" value="DUF4149"/>
    <property type="match status" value="1"/>
</dbReference>
<evidence type="ECO:0000259" key="6">
    <source>
        <dbReference type="Pfam" id="PF13664"/>
    </source>
</evidence>
<keyword evidence="3 5" id="KW-1133">Transmembrane helix</keyword>
<dbReference type="InterPro" id="IPR053009">
    <property type="entry name" value="Xanthocillin_Biosynth-Assoc"/>
</dbReference>
<comment type="subcellular location">
    <subcellularLocation>
        <location evidence="1">Membrane</location>
    </subcellularLocation>
</comment>
<dbReference type="Proteomes" id="UP000681720">
    <property type="component" value="Unassembled WGS sequence"/>
</dbReference>
<feature type="transmembrane region" description="Helical" evidence="5">
    <location>
        <begin position="77"/>
        <end position="96"/>
    </location>
</feature>
<dbReference type="PANTHER" id="PTHR23241">
    <property type="entry name" value="LATE EMBRYOGENESIS ABUNDANT PLANTS LEA-RELATED"/>
    <property type="match status" value="1"/>
</dbReference>
<feature type="transmembrane region" description="Helical" evidence="5">
    <location>
        <begin position="51"/>
        <end position="71"/>
    </location>
</feature>
<evidence type="ECO:0000256" key="4">
    <source>
        <dbReference type="ARBA" id="ARBA00023136"/>
    </source>
</evidence>
<dbReference type="EMBL" id="CAJOBJ010001257">
    <property type="protein sequence ID" value="CAF3869937.1"/>
    <property type="molecule type" value="Genomic_DNA"/>
</dbReference>
<accession>A0A8S2KWK3</accession>
<name>A0A8S2KWK3_9BILA</name>